<dbReference type="PANTHER" id="PTHR18916">
    <property type="entry name" value="DYNACTIN 1-RELATED MICROTUBULE-BINDING"/>
    <property type="match status" value="1"/>
</dbReference>
<name>A0A9P6SM77_9FUNG</name>
<dbReference type="EMBL" id="JAAAHW010003613">
    <property type="protein sequence ID" value="KAF9982177.1"/>
    <property type="molecule type" value="Genomic_DNA"/>
</dbReference>
<feature type="compositionally biased region" description="Polar residues" evidence="8">
    <location>
        <begin position="240"/>
        <end position="264"/>
    </location>
</feature>
<feature type="domain" description="CAP-Gly" evidence="9">
    <location>
        <begin position="124"/>
        <end position="170"/>
    </location>
</feature>
<gene>
    <name evidence="10" type="primary">CLIP1</name>
    <name evidence="10" type="ORF">BGZ65_003151</name>
</gene>
<comment type="caution">
    <text evidence="10">The sequence shown here is derived from an EMBL/GenBank/DDBJ whole genome shotgun (WGS) entry which is preliminary data.</text>
</comment>
<dbReference type="SUPFAM" id="SSF74924">
    <property type="entry name" value="Cap-Gly domain"/>
    <property type="match status" value="1"/>
</dbReference>
<accession>A0A9P6SM77</accession>
<evidence type="ECO:0000313" key="11">
    <source>
        <dbReference type="Proteomes" id="UP000749646"/>
    </source>
</evidence>
<evidence type="ECO:0000256" key="6">
    <source>
        <dbReference type="ARBA" id="ARBA00023212"/>
    </source>
</evidence>
<evidence type="ECO:0000313" key="10">
    <source>
        <dbReference type="EMBL" id="KAF9982177.1"/>
    </source>
</evidence>
<feature type="coiled-coil region" evidence="7">
    <location>
        <begin position="453"/>
        <end position="625"/>
    </location>
</feature>
<evidence type="ECO:0000256" key="5">
    <source>
        <dbReference type="ARBA" id="ARBA00023054"/>
    </source>
</evidence>
<dbReference type="Proteomes" id="UP000749646">
    <property type="component" value="Unassembled WGS sequence"/>
</dbReference>
<dbReference type="SMART" id="SM01052">
    <property type="entry name" value="CAP_GLY"/>
    <property type="match status" value="1"/>
</dbReference>
<protein>
    <submittedName>
        <fullName evidence="10">CAP-GLY domain-containing linker protein 1</fullName>
    </submittedName>
</protein>
<dbReference type="GO" id="GO:0005874">
    <property type="term" value="C:microtubule"/>
    <property type="evidence" value="ECO:0007669"/>
    <property type="project" value="UniProtKB-KW"/>
</dbReference>
<dbReference type="PANTHER" id="PTHR18916:SF93">
    <property type="entry name" value="RESTIN HOMOLOG"/>
    <property type="match status" value="1"/>
</dbReference>
<evidence type="ECO:0000256" key="7">
    <source>
        <dbReference type="SAM" id="Coils"/>
    </source>
</evidence>
<keyword evidence="4" id="KW-0677">Repeat</keyword>
<proteinExistence type="predicted"/>
<feature type="compositionally biased region" description="Low complexity" evidence="8">
    <location>
        <begin position="195"/>
        <end position="210"/>
    </location>
</feature>
<feature type="coiled-coil region" evidence="7">
    <location>
        <begin position="702"/>
        <end position="889"/>
    </location>
</feature>
<feature type="compositionally biased region" description="Polar residues" evidence="8">
    <location>
        <begin position="1"/>
        <end position="10"/>
    </location>
</feature>
<dbReference type="Pfam" id="PF01302">
    <property type="entry name" value="CAP_GLY"/>
    <property type="match status" value="1"/>
</dbReference>
<feature type="compositionally biased region" description="Low complexity" evidence="8">
    <location>
        <begin position="11"/>
        <end position="26"/>
    </location>
</feature>
<feature type="region of interest" description="Disordered" evidence="8">
    <location>
        <begin position="1"/>
        <end position="64"/>
    </location>
</feature>
<evidence type="ECO:0000256" key="1">
    <source>
        <dbReference type="ARBA" id="ARBA00004245"/>
    </source>
</evidence>
<feature type="region of interest" description="Disordered" evidence="8">
    <location>
        <begin position="172"/>
        <end position="381"/>
    </location>
</feature>
<evidence type="ECO:0000259" key="9">
    <source>
        <dbReference type="PROSITE" id="PS50245"/>
    </source>
</evidence>
<keyword evidence="11" id="KW-1185">Reference proteome</keyword>
<comment type="subcellular location">
    <subcellularLocation>
        <location evidence="1">Cytoplasm</location>
        <location evidence="1">Cytoskeleton</location>
    </subcellularLocation>
</comment>
<dbReference type="AlphaFoldDB" id="A0A9P6SM77"/>
<keyword evidence="6" id="KW-0206">Cytoskeleton</keyword>
<dbReference type="InterPro" id="IPR000938">
    <property type="entry name" value="CAP-Gly_domain"/>
</dbReference>
<dbReference type="PROSITE" id="PS50245">
    <property type="entry name" value="CAP_GLY_2"/>
    <property type="match status" value="1"/>
</dbReference>
<reference evidence="10" key="1">
    <citation type="journal article" date="2020" name="Fungal Divers.">
        <title>Resolving the Mortierellaceae phylogeny through synthesis of multi-gene phylogenetics and phylogenomics.</title>
        <authorList>
            <person name="Vandepol N."/>
            <person name="Liber J."/>
            <person name="Desiro A."/>
            <person name="Na H."/>
            <person name="Kennedy M."/>
            <person name="Barry K."/>
            <person name="Grigoriev I.V."/>
            <person name="Miller A.N."/>
            <person name="O'Donnell K."/>
            <person name="Stajich J.E."/>
            <person name="Bonito G."/>
        </authorList>
    </citation>
    <scope>NUCLEOTIDE SEQUENCE</scope>
    <source>
        <strain evidence="10">MES-2147</strain>
    </source>
</reference>
<keyword evidence="3" id="KW-0493">Microtubule</keyword>
<evidence type="ECO:0000256" key="2">
    <source>
        <dbReference type="ARBA" id="ARBA00022490"/>
    </source>
</evidence>
<feature type="compositionally biased region" description="Low complexity" evidence="8">
    <location>
        <begin position="317"/>
        <end position="366"/>
    </location>
</feature>
<evidence type="ECO:0000256" key="4">
    <source>
        <dbReference type="ARBA" id="ARBA00022737"/>
    </source>
</evidence>
<organism evidence="10 11">
    <name type="scientific">Modicella reniformis</name>
    <dbReference type="NCBI Taxonomy" id="1440133"/>
    <lineage>
        <taxon>Eukaryota</taxon>
        <taxon>Fungi</taxon>
        <taxon>Fungi incertae sedis</taxon>
        <taxon>Mucoromycota</taxon>
        <taxon>Mortierellomycotina</taxon>
        <taxon>Mortierellomycetes</taxon>
        <taxon>Mortierellales</taxon>
        <taxon>Mortierellaceae</taxon>
        <taxon>Modicella</taxon>
    </lineage>
</organism>
<dbReference type="PROSITE" id="PS00845">
    <property type="entry name" value="CAP_GLY_1"/>
    <property type="match status" value="1"/>
</dbReference>
<sequence>MTLSTSHSNLPSVASTPSPTTPVGVSRPPPGSPSGARSTLTTSRLSAGPGVLATPGGGARTGLIKQPLFQRPPGAAAPASAAKDPLSAIPGSPAFAPPSLDNYEIGDRVIVESMALSGYLRYLGSAEFKSGTWAGIELDTPTGKNDGSVNGYGLFVLAAKIAKSELLFPPELASGHSPSAQEDTSEPPTPTVNHAAQAASRISAGSRASRYIGMTASQLKQRNDVPQPSVPSTTSTPSTARNSLQGQSNLPGASGRASSPTIRTLSGISGSPTGPRTTTPGSTGVRGDSPSPVPKPLLRSASPTARLAAGNRLSQPTAKTTLTLSSKTAAHARSTSSTSSVTSQSSATSGARARTSPTPRTMTRPRGLSSRSEAPDASTLISLNDSRTNILDQAAVIQTSCSPRGNMLLQQQQHLDFETSVEESDIKFDMDETKSQLDTSGLLDKSLISEGIDESLVQELEELRAMKATWEKEKLAKDQEIKVVTEKMTQVWLDAARFQKEKATLVEKLRLAQENANAGVTLGSSTSVEQQTLIDSLQKSLQEADEKTLSLENKLQELTARAAEEEDKLIKANEDHRAVSEAKTTGLEAERDGLQAKSVELEVKLKGAQEEALETKTQLGDVQRKLDEEVEARRLSETEIVAKLRAAEVQAQESQNHFIKSEKQVRGLEDKVKEFETTITKRDQEIAGLKLELQDIAGMVQSEEVDRMRKVWELEKKRLEEAVTDNITELLAKIKGLEASEASLKELTTAAQQVAREAEEKFAQERSVLEAKIAESEATLESRLSETNEKMDELEAIALTVEEWRERCEAMQLEMIQKTAAVEDLGLKLADAQAQEDTLMQEIEGVKKQLKEKSVADQTAALENSRAETVSLEEEREQLLVKVSELEAALTLSASAPRVSASGSADTETVLDRAELEEEIAALKQMVHELTAENATVASDNKKLMQEHDILMEAHKHVETECLKLMDEVERLHAESLAVASMGESDSVDKSGMDMVHLKTEEKAPRIGQEELKAALDNVTALSKDASTEKQSGQNQSASVIRLENMLKEKQTTLDRLTQAHALEMRDLRQRYVELDRTKTQEISQLNKELTDLESLIESKIFHEADLEETVQKKHKQIDRLQQEVSDLKNQLVKLTNGTPGSAADFLPNGLPSTSHSPPSESNGATKTPATSNRTRTESTDKILFCEICEKEGHDIINCVATFGGGKSAGTSATPIFANENLDDGRVYCENCEEYDLHYTDECTNESLTY</sequence>
<feature type="compositionally biased region" description="Polar residues" evidence="8">
    <location>
        <begin position="1151"/>
        <end position="1174"/>
    </location>
</feature>
<dbReference type="InterPro" id="IPR032108">
    <property type="entry name" value="CLIP1_ZNF"/>
</dbReference>
<dbReference type="OrthoDB" id="2130750at2759"/>
<dbReference type="Pfam" id="PF16641">
    <property type="entry name" value="CLIP1_ZNF"/>
    <property type="match status" value="2"/>
</dbReference>
<feature type="region of interest" description="Disordered" evidence="8">
    <location>
        <begin position="1137"/>
        <end position="1176"/>
    </location>
</feature>
<feature type="compositionally biased region" description="Low complexity" evidence="8">
    <location>
        <begin position="225"/>
        <end position="239"/>
    </location>
</feature>
<evidence type="ECO:0000256" key="3">
    <source>
        <dbReference type="ARBA" id="ARBA00022701"/>
    </source>
</evidence>
<evidence type="ECO:0000256" key="8">
    <source>
        <dbReference type="SAM" id="MobiDB-lite"/>
    </source>
</evidence>
<keyword evidence="5 7" id="KW-0175">Coiled coil</keyword>
<dbReference type="InterPro" id="IPR036859">
    <property type="entry name" value="CAP-Gly_dom_sf"/>
</dbReference>
<keyword evidence="2" id="KW-0963">Cytoplasm</keyword>
<feature type="compositionally biased region" description="Low complexity" evidence="8">
    <location>
        <begin position="266"/>
        <end position="283"/>
    </location>
</feature>
<dbReference type="Gene3D" id="2.30.30.190">
    <property type="entry name" value="CAP Gly-rich-like domain"/>
    <property type="match status" value="1"/>
</dbReference>